<accession>A0AAN7UY84</accession>
<reference evidence="2 3" key="1">
    <citation type="submission" date="2023-10" db="EMBL/GenBank/DDBJ databases">
        <title>Draft genome sequence of Xylaria bambusicola isolate GMP-LS, the root and basal stem rot pathogen of sugarcane in Indonesia.</title>
        <authorList>
            <person name="Selvaraj P."/>
            <person name="Muralishankar V."/>
            <person name="Muruganantham S."/>
            <person name="Sp S."/>
            <person name="Haryani S."/>
            <person name="Lau K.J.X."/>
            <person name="Naqvi N.I."/>
        </authorList>
    </citation>
    <scope>NUCLEOTIDE SEQUENCE [LARGE SCALE GENOMIC DNA]</scope>
    <source>
        <strain evidence="2">GMP-LS</strain>
    </source>
</reference>
<gene>
    <name evidence="2" type="ORF">RRF57_011218</name>
</gene>
<dbReference type="Proteomes" id="UP001305414">
    <property type="component" value="Unassembled WGS sequence"/>
</dbReference>
<dbReference type="AlphaFoldDB" id="A0AAN7UY84"/>
<dbReference type="EMBL" id="JAWHQM010000054">
    <property type="protein sequence ID" value="KAK5635506.1"/>
    <property type="molecule type" value="Genomic_DNA"/>
</dbReference>
<sequence length="262" mass="29221">MSAKPRTIKDIPLGFDKQDVDMANQASLWNHTKISNFLAASPGNEEKSYQIGIAFVGGRNSSLGRGHAEIVIRDGHGLREISPSTQLNLTVSRSSFDSMDSIRAGPCQLIATENIRLRILHLCNANDGGDSLQVVFETRPKVLANRYSDLYRIRTTERRLKHLALRSCSGDYNILVDDCATFCQAFLNGLLDHLVDRGNNNGGIDRDEHRYQKNLLAKQIHIEDGLAGAAEWRAVGEQSDQQSNRTSHYKRASTKASCWREP</sequence>
<evidence type="ECO:0000313" key="2">
    <source>
        <dbReference type="EMBL" id="KAK5635506.1"/>
    </source>
</evidence>
<proteinExistence type="predicted"/>
<evidence type="ECO:0000256" key="1">
    <source>
        <dbReference type="SAM" id="MobiDB-lite"/>
    </source>
</evidence>
<organism evidence="2 3">
    <name type="scientific">Xylaria bambusicola</name>
    <dbReference type="NCBI Taxonomy" id="326684"/>
    <lineage>
        <taxon>Eukaryota</taxon>
        <taxon>Fungi</taxon>
        <taxon>Dikarya</taxon>
        <taxon>Ascomycota</taxon>
        <taxon>Pezizomycotina</taxon>
        <taxon>Sordariomycetes</taxon>
        <taxon>Xylariomycetidae</taxon>
        <taxon>Xylariales</taxon>
        <taxon>Xylariaceae</taxon>
        <taxon>Xylaria</taxon>
    </lineage>
</organism>
<comment type="caution">
    <text evidence="2">The sequence shown here is derived from an EMBL/GenBank/DDBJ whole genome shotgun (WGS) entry which is preliminary data.</text>
</comment>
<name>A0AAN7UY84_9PEZI</name>
<protein>
    <submittedName>
        <fullName evidence="2">Uncharacterized protein</fullName>
    </submittedName>
</protein>
<evidence type="ECO:0000313" key="3">
    <source>
        <dbReference type="Proteomes" id="UP001305414"/>
    </source>
</evidence>
<feature type="region of interest" description="Disordered" evidence="1">
    <location>
        <begin position="235"/>
        <end position="262"/>
    </location>
</feature>
<keyword evidence="3" id="KW-1185">Reference proteome</keyword>